<gene>
    <name evidence="2" type="ORF">F8A88_05780</name>
</gene>
<sequence length="85" mass="9626">MNLTTLWKAQGSDHSKRPNNWLVLPSTVEFIETLKSKSQNILLLKSVKGRYGGTFGHWQIALALTSINQLSGSVRWILPTSSMRW</sequence>
<dbReference type="PROSITE" id="PS51301">
    <property type="entry name" value="KILA_N"/>
    <property type="match status" value="1"/>
</dbReference>
<protein>
    <submittedName>
        <fullName evidence="2">KilA-N domain-containing protein</fullName>
    </submittedName>
</protein>
<dbReference type="AlphaFoldDB" id="A0A6N6N6P7"/>
<reference evidence="2 3" key="1">
    <citation type="journal article" date="2017" name="Int. J. Syst. Evol. Microbiol.">
        <title>Desulfovibrio senegalensis sp. nov., a mesophilic sulfate reducer isolated from marine sediment.</title>
        <authorList>
            <person name="Thioye A."/>
            <person name="Gam Z.B.A."/>
            <person name="Mbengue M."/>
            <person name="Cayol J.L."/>
            <person name="Joseph-Bartoli M."/>
            <person name="Toure-Kane C."/>
            <person name="Labat M."/>
        </authorList>
    </citation>
    <scope>NUCLEOTIDE SEQUENCE [LARGE SCALE GENOMIC DNA]</scope>
    <source>
        <strain evidence="2 3">DSM 101509</strain>
    </source>
</reference>
<comment type="caution">
    <text evidence="2">The sequence shown here is derived from an EMBL/GenBank/DDBJ whole genome shotgun (WGS) entry which is preliminary data.</text>
</comment>
<evidence type="ECO:0000313" key="2">
    <source>
        <dbReference type="EMBL" id="KAB1443744.1"/>
    </source>
</evidence>
<feature type="domain" description="KilA-N" evidence="1">
    <location>
        <begin position="1"/>
        <end position="85"/>
    </location>
</feature>
<proteinExistence type="predicted"/>
<dbReference type="InterPro" id="IPR017880">
    <property type="entry name" value="KilA_N"/>
</dbReference>
<name>A0A6N6N6P7_9BACT</name>
<evidence type="ECO:0000313" key="3">
    <source>
        <dbReference type="Proteomes" id="UP000438699"/>
    </source>
</evidence>
<dbReference type="OrthoDB" id="9808959at2"/>
<dbReference type="EMBL" id="WAIE01000001">
    <property type="protein sequence ID" value="KAB1443744.1"/>
    <property type="molecule type" value="Genomic_DNA"/>
</dbReference>
<organism evidence="2 3">
    <name type="scientific">Pseudodesulfovibrio senegalensis</name>
    <dbReference type="NCBI Taxonomy" id="1721087"/>
    <lineage>
        <taxon>Bacteria</taxon>
        <taxon>Pseudomonadati</taxon>
        <taxon>Thermodesulfobacteriota</taxon>
        <taxon>Desulfovibrionia</taxon>
        <taxon>Desulfovibrionales</taxon>
        <taxon>Desulfovibrionaceae</taxon>
    </lineage>
</organism>
<dbReference type="Proteomes" id="UP000438699">
    <property type="component" value="Unassembled WGS sequence"/>
</dbReference>
<keyword evidence="3" id="KW-1185">Reference proteome</keyword>
<dbReference type="Pfam" id="PF04383">
    <property type="entry name" value="KilA-N"/>
    <property type="match status" value="1"/>
</dbReference>
<accession>A0A6N6N6P7</accession>
<dbReference type="InterPro" id="IPR018004">
    <property type="entry name" value="KilA/APSES_HTH"/>
</dbReference>
<evidence type="ECO:0000259" key="1">
    <source>
        <dbReference type="PROSITE" id="PS51301"/>
    </source>
</evidence>